<dbReference type="EMBL" id="BPLR01008612">
    <property type="protein sequence ID" value="GIY25988.1"/>
    <property type="molecule type" value="Genomic_DNA"/>
</dbReference>
<gene>
    <name evidence="2" type="ORF">CEXT_58351</name>
</gene>
<evidence type="ECO:0000313" key="3">
    <source>
        <dbReference type="Proteomes" id="UP001054945"/>
    </source>
</evidence>
<keyword evidence="3" id="KW-1185">Reference proteome</keyword>
<reference evidence="2 3" key="1">
    <citation type="submission" date="2021-06" db="EMBL/GenBank/DDBJ databases">
        <title>Caerostris extrusa draft genome.</title>
        <authorList>
            <person name="Kono N."/>
            <person name="Arakawa K."/>
        </authorList>
    </citation>
    <scope>NUCLEOTIDE SEQUENCE [LARGE SCALE GENOMIC DNA]</scope>
</reference>
<evidence type="ECO:0000313" key="2">
    <source>
        <dbReference type="EMBL" id="GIY25988.1"/>
    </source>
</evidence>
<protein>
    <submittedName>
        <fullName evidence="2">Uncharacterized protein</fullName>
    </submittedName>
</protein>
<organism evidence="2 3">
    <name type="scientific">Caerostris extrusa</name>
    <name type="common">Bark spider</name>
    <name type="synonym">Caerostris bankana</name>
    <dbReference type="NCBI Taxonomy" id="172846"/>
    <lineage>
        <taxon>Eukaryota</taxon>
        <taxon>Metazoa</taxon>
        <taxon>Ecdysozoa</taxon>
        <taxon>Arthropoda</taxon>
        <taxon>Chelicerata</taxon>
        <taxon>Arachnida</taxon>
        <taxon>Araneae</taxon>
        <taxon>Araneomorphae</taxon>
        <taxon>Entelegynae</taxon>
        <taxon>Araneoidea</taxon>
        <taxon>Araneidae</taxon>
        <taxon>Caerostris</taxon>
    </lineage>
</organism>
<name>A0AAV4RUI1_CAEEX</name>
<accession>A0AAV4RUI1</accession>
<proteinExistence type="predicted"/>
<dbReference type="Proteomes" id="UP001054945">
    <property type="component" value="Unassembled WGS sequence"/>
</dbReference>
<sequence>MVCFQNALEEALCRIEEPKAVKFNADSSSPSGAAPKASVSVEDTEENVSWNAFPGARGDRDKGLQNSFIRWFVQNVCVR</sequence>
<dbReference type="AlphaFoldDB" id="A0AAV4RUI1"/>
<feature type="region of interest" description="Disordered" evidence="1">
    <location>
        <begin position="23"/>
        <end position="44"/>
    </location>
</feature>
<evidence type="ECO:0000256" key="1">
    <source>
        <dbReference type="SAM" id="MobiDB-lite"/>
    </source>
</evidence>
<comment type="caution">
    <text evidence="2">The sequence shown here is derived from an EMBL/GenBank/DDBJ whole genome shotgun (WGS) entry which is preliminary data.</text>
</comment>
<feature type="compositionally biased region" description="Low complexity" evidence="1">
    <location>
        <begin position="25"/>
        <end position="41"/>
    </location>
</feature>